<dbReference type="Gene3D" id="3.30.1540.10">
    <property type="entry name" value="formyl-coa transferase, domain 3"/>
    <property type="match status" value="1"/>
</dbReference>
<dbReference type="SUPFAM" id="SSF89796">
    <property type="entry name" value="CoA-transferase family III (CaiB/BaiF)"/>
    <property type="match status" value="1"/>
</dbReference>
<dbReference type="InterPro" id="IPR023606">
    <property type="entry name" value="CoA-Trfase_III_dom_1_sf"/>
</dbReference>
<evidence type="ECO:0000313" key="2">
    <source>
        <dbReference type="EMBL" id="TQR12274.1"/>
    </source>
</evidence>
<sequence length="394" mass="44294">MSGPLEGIKVLDLTSVVMGPYCTLMLGDMGADVIKVENPSGDTTRYLGPAKNRGMGSLFLHLNRNKRSVSLDLKSVDDREILIELVREADVFVHTMRPQSMERLGLSYRELKEVNRRLIYCGMYGFSKEGPYGERPAYDDIIQGASGIAAAQGEVSGAPQYLATVLADKTAGLVGLSSILAAIYRRELSGEGQEIEVPMFETMVSYTMMEHMYGKTFSPPIGSSYYSRVTSSYRKPYKTIDGYIGVMIYNDKQWQSFFNVSEQSNLQDDIRFSNITERTKNIDFVYGTIEDIMATKTTNEWLNILEEADIPCTKINTPDSLFEDPHLLATEFFKSTQHPTEGDIWEMKFPVNFSGTPTSIQRHAPNLGEHNEEIMKAIKKNGKCQKVKRDSVLK</sequence>
<dbReference type="RefSeq" id="WP_142607907.1">
    <property type="nucleotide sequence ID" value="NZ_VDGG01000028.1"/>
</dbReference>
<dbReference type="PANTHER" id="PTHR48207:SF4">
    <property type="entry name" value="BLL6097 PROTEIN"/>
    <property type="match status" value="1"/>
</dbReference>
<protein>
    <submittedName>
        <fullName evidence="2">CoA transferase</fullName>
    </submittedName>
</protein>
<evidence type="ECO:0000256" key="1">
    <source>
        <dbReference type="ARBA" id="ARBA00022679"/>
    </source>
</evidence>
<dbReference type="AlphaFoldDB" id="A0A544T4B5"/>
<dbReference type="InterPro" id="IPR044855">
    <property type="entry name" value="CoA-Trfase_III_dom3_sf"/>
</dbReference>
<dbReference type="Proteomes" id="UP000318937">
    <property type="component" value="Unassembled WGS sequence"/>
</dbReference>
<dbReference type="Pfam" id="PF02515">
    <property type="entry name" value="CoA_transf_3"/>
    <property type="match status" value="1"/>
</dbReference>
<dbReference type="GO" id="GO:0008410">
    <property type="term" value="F:CoA-transferase activity"/>
    <property type="evidence" value="ECO:0007669"/>
    <property type="project" value="TreeGrafter"/>
</dbReference>
<organism evidence="2 3">
    <name type="scientific">Psychrobacillus soli</name>
    <dbReference type="NCBI Taxonomy" id="1543965"/>
    <lineage>
        <taxon>Bacteria</taxon>
        <taxon>Bacillati</taxon>
        <taxon>Bacillota</taxon>
        <taxon>Bacilli</taxon>
        <taxon>Bacillales</taxon>
        <taxon>Bacillaceae</taxon>
        <taxon>Psychrobacillus</taxon>
    </lineage>
</organism>
<keyword evidence="3" id="KW-1185">Reference proteome</keyword>
<accession>A0A544T4B5</accession>
<evidence type="ECO:0000313" key="3">
    <source>
        <dbReference type="Proteomes" id="UP000318937"/>
    </source>
</evidence>
<keyword evidence="1 2" id="KW-0808">Transferase</keyword>
<proteinExistence type="predicted"/>
<comment type="caution">
    <text evidence="2">The sequence shown here is derived from an EMBL/GenBank/DDBJ whole genome shotgun (WGS) entry which is preliminary data.</text>
</comment>
<gene>
    <name evidence="2" type="ORF">FG383_13435</name>
</gene>
<dbReference type="EMBL" id="VDGG01000028">
    <property type="protein sequence ID" value="TQR12274.1"/>
    <property type="molecule type" value="Genomic_DNA"/>
</dbReference>
<dbReference type="InterPro" id="IPR003673">
    <property type="entry name" value="CoA-Trfase_fam_III"/>
</dbReference>
<dbReference type="InterPro" id="IPR050483">
    <property type="entry name" value="CoA-transferase_III_domain"/>
</dbReference>
<reference evidence="2 3" key="1">
    <citation type="submission" date="2019-05" db="EMBL/GenBank/DDBJ databases">
        <title>Psychrobacillus vulpis sp. nov., a new species isolated from feces of a red fox that inhabits in The Tablas de Daimiel Natural Park, Albacete, Spain.</title>
        <authorList>
            <person name="Rodriguez M."/>
            <person name="Reina J.C."/>
            <person name="Bejar V."/>
            <person name="Llamas I."/>
        </authorList>
    </citation>
    <scope>NUCLEOTIDE SEQUENCE [LARGE SCALE GENOMIC DNA]</scope>
    <source>
        <strain evidence="2 3">NHI-2</strain>
    </source>
</reference>
<name>A0A544T4B5_9BACI</name>
<dbReference type="OrthoDB" id="9797653at2"/>
<dbReference type="PANTHER" id="PTHR48207">
    <property type="entry name" value="SUCCINATE--HYDROXYMETHYLGLUTARATE COA-TRANSFERASE"/>
    <property type="match status" value="1"/>
</dbReference>
<dbReference type="Gene3D" id="3.40.50.10540">
    <property type="entry name" value="Crotonobetainyl-coa:carnitine coa-transferase, domain 1"/>
    <property type="match status" value="1"/>
</dbReference>